<reference evidence="2" key="1">
    <citation type="submission" date="2014-09" db="EMBL/GenBank/DDBJ databases">
        <authorList>
            <person name="Mudge J."/>
            <person name="Ramaraj T."/>
            <person name="Lindquist I.E."/>
            <person name="Bharti A.K."/>
            <person name="Sundararajan A."/>
            <person name="Cameron C.T."/>
            <person name="Woodward J.E."/>
            <person name="May G.D."/>
            <person name="Brubaker C."/>
            <person name="Broadhvest J."/>
            <person name="Wilkins T.A."/>
        </authorList>
    </citation>
    <scope>NUCLEOTIDE SEQUENCE</scope>
    <source>
        <strain evidence="2">cv. AKA8401</strain>
    </source>
</reference>
<dbReference type="EMBL" id="KN442914">
    <property type="protein sequence ID" value="KHG27921.1"/>
    <property type="molecule type" value="Genomic_DNA"/>
</dbReference>
<dbReference type="Proteomes" id="UP000032142">
    <property type="component" value="Unassembled WGS sequence"/>
</dbReference>
<organism evidence="1 2">
    <name type="scientific">Gossypium arboreum</name>
    <name type="common">Tree cotton</name>
    <name type="synonym">Gossypium nanking</name>
    <dbReference type="NCBI Taxonomy" id="29729"/>
    <lineage>
        <taxon>Eukaryota</taxon>
        <taxon>Viridiplantae</taxon>
        <taxon>Streptophyta</taxon>
        <taxon>Embryophyta</taxon>
        <taxon>Tracheophyta</taxon>
        <taxon>Spermatophyta</taxon>
        <taxon>Magnoliopsida</taxon>
        <taxon>eudicotyledons</taxon>
        <taxon>Gunneridae</taxon>
        <taxon>Pentapetalae</taxon>
        <taxon>rosids</taxon>
        <taxon>malvids</taxon>
        <taxon>Malvales</taxon>
        <taxon>Malvaceae</taxon>
        <taxon>Malvoideae</taxon>
        <taxon>Gossypium</taxon>
    </lineage>
</organism>
<sequence>MRRISIWLYYEIVQVYSPSSDWRLSEILSHYQAVMLGK</sequence>
<name>A0A0B0PWY4_GOSAR</name>
<accession>A0A0B0PWY4</accession>
<protein>
    <submittedName>
        <fullName evidence="1">Uncharacterized protein</fullName>
    </submittedName>
</protein>
<keyword evidence="2" id="KW-1185">Reference proteome</keyword>
<evidence type="ECO:0000313" key="1">
    <source>
        <dbReference type="EMBL" id="KHG27921.1"/>
    </source>
</evidence>
<evidence type="ECO:0000313" key="2">
    <source>
        <dbReference type="Proteomes" id="UP000032142"/>
    </source>
</evidence>
<gene>
    <name evidence="1" type="ORF">F383_34708</name>
</gene>
<dbReference type="AlphaFoldDB" id="A0A0B0PWY4"/>
<proteinExistence type="predicted"/>